<dbReference type="GeneID" id="63727008"/>
<proteinExistence type="predicted"/>
<dbReference type="RefSeq" id="XP_040663859.1">
    <property type="nucleotide sequence ID" value="XM_040811497.1"/>
</dbReference>
<protein>
    <submittedName>
        <fullName evidence="2">Uncharacterized protein</fullName>
    </submittedName>
</protein>
<feature type="region of interest" description="Disordered" evidence="1">
    <location>
        <begin position="57"/>
        <end position="98"/>
    </location>
</feature>
<organism evidence="2 3">
    <name type="scientific">Aspergillus versicolor CBS 583.65</name>
    <dbReference type="NCBI Taxonomy" id="1036611"/>
    <lineage>
        <taxon>Eukaryota</taxon>
        <taxon>Fungi</taxon>
        <taxon>Dikarya</taxon>
        <taxon>Ascomycota</taxon>
        <taxon>Pezizomycotina</taxon>
        <taxon>Eurotiomycetes</taxon>
        <taxon>Eurotiomycetidae</taxon>
        <taxon>Eurotiales</taxon>
        <taxon>Aspergillaceae</taxon>
        <taxon>Aspergillus</taxon>
        <taxon>Aspergillus subgen. Nidulantes</taxon>
    </lineage>
</organism>
<sequence>MTADIADIDGVAADSCRALLSHHDGCFLSTYGRKNPKGMRPTQMVAQPSSVLDGLVRGSMPGDTRLDSPAYLGPTRPTLNASSPPSSPSQLPILPYPR</sequence>
<dbReference type="Proteomes" id="UP000184073">
    <property type="component" value="Unassembled WGS sequence"/>
</dbReference>
<evidence type="ECO:0000313" key="3">
    <source>
        <dbReference type="Proteomes" id="UP000184073"/>
    </source>
</evidence>
<gene>
    <name evidence="2" type="ORF">ASPVEDRAFT_37528</name>
</gene>
<dbReference type="VEuPathDB" id="FungiDB:ASPVEDRAFT_37528"/>
<accession>A0A1L9P9C7</accession>
<evidence type="ECO:0000256" key="1">
    <source>
        <dbReference type="SAM" id="MobiDB-lite"/>
    </source>
</evidence>
<reference evidence="3" key="1">
    <citation type="journal article" date="2017" name="Genome Biol.">
        <title>Comparative genomics reveals high biological diversity and specific adaptations in the industrially and medically important fungal genus Aspergillus.</title>
        <authorList>
            <person name="de Vries R.P."/>
            <person name="Riley R."/>
            <person name="Wiebenga A."/>
            <person name="Aguilar-Osorio G."/>
            <person name="Amillis S."/>
            <person name="Uchima C.A."/>
            <person name="Anderluh G."/>
            <person name="Asadollahi M."/>
            <person name="Askin M."/>
            <person name="Barry K."/>
            <person name="Battaglia E."/>
            <person name="Bayram O."/>
            <person name="Benocci T."/>
            <person name="Braus-Stromeyer S.A."/>
            <person name="Caldana C."/>
            <person name="Canovas D."/>
            <person name="Cerqueira G.C."/>
            <person name="Chen F."/>
            <person name="Chen W."/>
            <person name="Choi C."/>
            <person name="Clum A."/>
            <person name="Dos Santos R.A."/>
            <person name="Damasio A.R."/>
            <person name="Diallinas G."/>
            <person name="Emri T."/>
            <person name="Fekete E."/>
            <person name="Flipphi M."/>
            <person name="Freyberg S."/>
            <person name="Gallo A."/>
            <person name="Gournas C."/>
            <person name="Habgood R."/>
            <person name="Hainaut M."/>
            <person name="Harispe M.L."/>
            <person name="Henrissat B."/>
            <person name="Hilden K.S."/>
            <person name="Hope R."/>
            <person name="Hossain A."/>
            <person name="Karabika E."/>
            <person name="Karaffa L."/>
            <person name="Karanyi Z."/>
            <person name="Krasevec N."/>
            <person name="Kuo A."/>
            <person name="Kusch H."/>
            <person name="LaButti K."/>
            <person name="Lagendijk E.L."/>
            <person name="Lapidus A."/>
            <person name="Levasseur A."/>
            <person name="Lindquist E."/>
            <person name="Lipzen A."/>
            <person name="Logrieco A.F."/>
            <person name="MacCabe A."/>
            <person name="Maekelae M.R."/>
            <person name="Malavazi I."/>
            <person name="Melin P."/>
            <person name="Meyer V."/>
            <person name="Mielnichuk N."/>
            <person name="Miskei M."/>
            <person name="Molnar A.P."/>
            <person name="Mule G."/>
            <person name="Ngan C.Y."/>
            <person name="Orejas M."/>
            <person name="Orosz E."/>
            <person name="Ouedraogo J.P."/>
            <person name="Overkamp K.M."/>
            <person name="Park H.-S."/>
            <person name="Perrone G."/>
            <person name="Piumi F."/>
            <person name="Punt P.J."/>
            <person name="Ram A.F."/>
            <person name="Ramon A."/>
            <person name="Rauscher S."/>
            <person name="Record E."/>
            <person name="Riano-Pachon D.M."/>
            <person name="Robert V."/>
            <person name="Roehrig J."/>
            <person name="Ruller R."/>
            <person name="Salamov A."/>
            <person name="Salih N.S."/>
            <person name="Samson R.A."/>
            <person name="Sandor E."/>
            <person name="Sanguinetti M."/>
            <person name="Schuetze T."/>
            <person name="Sepcic K."/>
            <person name="Shelest E."/>
            <person name="Sherlock G."/>
            <person name="Sophianopoulou V."/>
            <person name="Squina F.M."/>
            <person name="Sun H."/>
            <person name="Susca A."/>
            <person name="Todd R.B."/>
            <person name="Tsang A."/>
            <person name="Unkles S.E."/>
            <person name="van de Wiele N."/>
            <person name="van Rossen-Uffink D."/>
            <person name="Oliveira J.V."/>
            <person name="Vesth T.C."/>
            <person name="Visser J."/>
            <person name="Yu J.-H."/>
            <person name="Zhou M."/>
            <person name="Andersen M.R."/>
            <person name="Archer D.B."/>
            <person name="Baker S.E."/>
            <person name="Benoit I."/>
            <person name="Brakhage A.A."/>
            <person name="Braus G.H."/>
            <person name="Fischer R."/>
            <person name="Frisvad J.C."/>
            <person name="Goldman G.H."/>
            <person name="Houbraken J."/>
            <person name="Oakley B."/>
            <person name="Pocsi I."/>
            <person name="Scazzocchio C."/>
            <person name="Seiboth B."/>
            <person name="vanKuyk P.A."/>
            <person name="Wortman J."/>
            <person name="Dyer P.S."/>
            <person name="Grigoriev I.V."/>
        </authorList>
    </citation>
    <scope>NUCLEOTIDE SEQUENCE [LARGE SCALE GENOMIC DNA]</scope>
    <source>
        <strain evidence="3">CBS 583.65</strain>
    </source>
</reference>
<evidence type="ECO:0000313" key="2">
    <source>
        <dbReference type="EMBL" id="OJI98096.1"/>
    </source>
</evidence>
<dbReference type="AlphaFoldDB" id="A0A1L9P9C7"/>
<feature type="compositionally biased region" description="Low complexity" evidence="1">
    <location>
        <begin position="77"/>
        <end position="98"/>
    </location>
</feature>
<dbReference type="EMBL" id="KV878126">
    <property type="protein sequence ID" value="OJI98096.1"/>
    <property type="molecule type" value="Genomic_DNA"/>
</dbReference>
<feature type="non-terminal residue" evidence="2">
    <location>
        <position position="1"/>
    </location>
</feature>
<keyword evidence="3" id="KW-1185">Reference proteome</keyword>
<name>A0A1L9P9C7_ASPVE</name>